<reference evidence="1 2" key="1">
    <citation type="submission" date="2020-05" db="EMBL/GenBank/DDBJ databases">
        <title>Complete genome sequence of Gemmatimonas greenlandica TET16.</title>
        <authorList>
            <person name="Zeng Y."/>
        </authorList>
    </citation>
    <scope>NUCLEOTIDE SEQUENCE [LARGE SCALE GENOMIC DNA]</scope>
    <source>
        <strain evidence="1 2">TET16</strain>
    </source>
</reference>
<evidence type="ECO:0008006" key="3">
    <source>
        <dbReference type="Google" id="ProtNLM"/>
    </source>
</evidence>
<dbReference type="RefSeq" id="WP_171223952.1">
    <property type="nucleotide sequence ID" value="NZ_CP053085.1"/>
</dbReference>
<dbReference type="EMBL" id="CP053085">
    <property type="protein sequence ID" value="QJR34526.1"/>
    <property type="molecule type" value="Genomic_DNA"/>
</dbReference>
<gene>
    <name evidence="1" type="ORF">HKW67_02815</name>
</gene>
<dbReference type="Gene3D" id="1.25.40.390">
    <property type="match status" value="1"/>
</dbReference>
<dbReference type="Proteomes" id="UP000500938">
    <property type="component" value="Chromosome"/>
</dbReference>
<protein>
    <recommendedName>
        <fullName evidence="3">RagB/SusD domain-containing protein</fullName>
    </recommendedName>
</protein>
<organism evidence="1 2">
    <name type="scientific">Gemmatimonas groenlandica</name>
    <dbReference type="NCBI Taxonomy" id="2732249"/>
    <lineage>
        <taxon>Bacteria</taxon>
        <taxon>Pseudomonadati</taxon>
        <taxon>Gemmatimonadota</taxon>
        <taxon>Gemmatimonadia</taxon>
        <taxon>Gemmatimonadales</taxon>
        <taxon>Gemmatimonadaceae</taxon>
        <taxon>Gemmatimonas</taxon>
    </lineage>
</organism>
<dbReference type="AlphaFoldDB" id="A0A6M4IM88"/>
<dbReference type="SUPFAM" id="SSF48452">
    <property type="entry name" value="TPR-like"/>
    <property type="match status" value="1"/>
</dbReference>
<dbReference type="InterPro" id="IPR011990">
    <property type="entry name" value="TPR-like_helical_dom_sf"/>
</dbReference>
<name>A0A6M4IM88_9BACT</name>
<evidence type="ECO:0000313" key="1">
    <source>
        <dbReference type="EMBL" id="QJR34526.1"/>
    </source>
</evidence>
<evidence type="ECO:0000313" key="2">
    <source>
        <dbReference type="Proteomes" id="UP000500938"/>
    </source>
</evidence>
<accession>A0A6M4IM88</accession>
<dbReference type="KEGG" id="ggr:HKW67_02815"/>
<proteinExistence type="predicted"/>
<sequence length="436" mass="46515">MAAAFAVAGCSSDLLSVPTPDVIAEGAIGGSLGVTTLRNGSMQDFIVSYSGTQDGFVVVSGNLGDELNTTDTFADRYNTDGRNSNEVLGGAVNTTYNQLQLARAGLAAAIEKWIVVKPTTAAVKDSLSEMYAIRGFAETAFGEGYCSGVPFSKVSASGDFEYGDPLTTAQVYTRALASMDTALTNATGVNYRSLAQIGKARVLLDQGQFAAAAAAVSGVLTTYKYVLSHSIATGRQTNGLWTAMYNAGTRYTVTTNEGINGIDYLVTPADPRVPWVPTLNLGFDGTSTNLPRQQKYTSQSAPFTLADGIEARLIEAEARLQGATQGDRDAVFAQLNTLRATGLSTAIAPLAASPTTQAAAVDMLFKERAYWLYLTGHRLGDMRRLIRQYQRTAATVFPTGPMRYRPGNNYGTDVTLIVPFIERNNPKFTGCLDRNP</sequence>
<keyword evidence="2" id="KW-1185">Reference proteome</keyword>